<feature type="transmembrane region" description="Helical" evidence="8">
    <location>
        <begin position="409"/>
        <end position="430"/>
    </location>
</feature>
<feature type="transmembrane region" description="Helical" evidence="8">
    <location>
        <begin position="478"/>
        <end position="497"/>
    </location>
</feature>
<organism evidence="9 10">
    <name type="scientific">Macrostomum lignano</name>
    <dbReference type="NCBI Taxonomy" id="282301"/>
    <lineage>
        <taxon>Eukaryota</taxon>
        <taxon>Metazoa</taxon>
        <taxon>Spiralia</taxon>
        <taxon>Lophotrochozoa</taxon>
        <taxon>Platyhelminthes</taxon>
        <taxon>Rhabditophora</taxon>
        <taxon>Macrostomorpha</taxon>
        <taxon>Macrostomida</taxon>
        <taxon>Macrostomidae</taxon>
        <taxon>Macrostomum</taxon>
    </lineage>
</organism>
<dbReference type="PANTHER" id="PTHR46154">
    <property type="match status" value="1"/>
</dbReference>
<dbReference type="Pfam" id="PF00474">
    <property type="entry name" value="SSF"/>
    <property type="match status" value="1"/>
</dbReference>
<dbReference type="AlphaFoldDB" id="A0A1I8JJT3"/>
<feature type="transmembrane region" description="Helical" evidence="8">
    <location>
        <begin position="109"/>
        <end position="132"/>
    </location>
</feature>
<accession>A0A1I8JJT3</accession>
<evidence type="ECO:0000256" key="5">
    <source>
        <dbReference type="ARBA" id="ARBA00022989"/>
    </source>
</evidence>
<dbReference type="CDD" id="cd11476">
    <property type="entry name" value="SLC5sbd_DUR3"/>
    <property type="match status" value="1"/>
</dbReference>
<dbReference type="Proteomes" id="UP000095280">
    <property type="component" value="Unplaced"/>
</dbReference>
<keyword evidence="5 8" id="KW-1133">Transmembrane helix</keyword>
<evidence type="ECO:0000256" key="7">
    <source>
        <dbReference type="RuleBase" id="RU362091"/>
    </source>
</evidence>
<evidence type="ECO:0000256" key="3">
    <source>
        <dbReference type="ARBA" id="ARBA00022448"/>
    </source>
</evidence>
<feature type="transmembrane region" description="Helical" evidence="8">
    <location>
        <begin position="167"/>
        <end position="192"/>
    </location>
</feature>
<dbReference type="InterPro" id="IPR001734">
    <property type="entry name" value="Na/solute_symporter"/>
</dbReference>
<name>A0A1I8JJT3_9PLAT</name>
<feature type="transmembrane region" description="Helical" evidence="8">
    <location>
        <begin position="437"/>
        <end position="458"/>
    </location>
</feature>
<evidence type="ECO:0000256" key="4">
    <source>
        <dbReference type="ARBA" id="ARBA00022692"/>
    </source>
</evidence>
<sequence>YGISGPFWYAAGGTLQILLFAIISVQLKIRAPGAKTFLQLIQARFDKSTHIVFCVFALITNIIVTAMLMLGGTAVMTNLIQEFSIEVGTIMTCGVIACYTFIGGLGATFYVSYFNTAIIFIIMLIFIMKIYFDPNAMSEENPLGSSDIAYEYLRCALAPEGNYNGSYLTFLSLGGLMFGIINIVGLFGTVFVDQSYWQSSVAAKPKEGVWGFLSGGLVWFAVPFGFATTTGLAYISLSARQGTPLLTPSQVDEGLVPPVIAQRLLGHSGEIMLVTAIVMAITSTGSAEVMAVTSILVYDIYAIYWKPYRSTTDMNTCILCGRQRGRLASVRDKCLCESMTFCQDCERDTQERILCKRAIKPSYQCKMHGAYRTYKEYLNVLKNWGILITIVAIIPLTLILSYMSISLGWLFLFMGVLIGSAVVPVTLALFWTGLTGFGMTFGTLFGTIGGLISWLATASTYPGGLSAGNFIKNSGENIPMLVGNVFSMVMGAIVTFISSLVHRRLRECPPADESIWELTRDVDNPLSPWTELYAA</sequence>
<feature type="transmembrane region" description="Helical" evidence="8">
    <location>
        <begin position="384"/>
        <end position="403"/>
    </location>
</feature>
<dbReference type="WBParaSite" id="maker-uti_cns_0048247-snap-gene-0.5-mRNA-1">
    <property type="protein sequence ID" value="maker-uti_cns_0048247-snap-gene-0.5-mRNA-1"/>
    <property type="gene ID" value="maker-uti_cns_0048247-snap-gene-0.5"/>
</dbReference>
<dbReference type="PANTHER" id="PTHR46154:SF4">
    <property type="entry name" value="UREA ACTIVE TRANSPORTER"/>
    <property type="match status" value="1"/>
</dbReference>
<dbReference type="InterPro" id="IPR031155">
    <property type="entry name" value="DUR"/>
</dbReference>
<proteinExistence type="inferred from homology"/>
<keyword evidence="4 8" id="KW-0812">Transmembrane</keyword>
<feature type="transmembrane region" description="Helical" evidence="8">
    <location>
        <begin position="6"/>
        <end position="29"/>
    </location>
</feature>
<feature type="transmembrane region" description="Helical" evidence="8">
    <location>
        <begin position="271"/>
        <end position="304"/>
    </location>
</feature>
<evidence type="ECO:0000313" key="10">
    <source>
        <dbReference type="WBParaSite" id="maker-uti_cns_0048247-snap-gene-0.5-mRNA-1"/>
    </source>
</evidence>
<evidence type="ECO:0000313" key="9">
    <source>
        <dbReference type="Proteomes" id="UP000095280"/>
    </source>
</evidence>
<keyword evidence="6 8" id="KW-0472">Membrane</keyword>
<dbReference type="PROSITE" id="PS50283">
    <property type="entry name" value="NA_SOLUT_SYMP_3"/>
    <property type="match status" value="1"/>
</dbReference>
<dbReference type="InterPro" id="IPR038377">
    <property type="entry name" value="Na/Glc_symporter_sf"/>
</dbReference>
<reference evidence="10" key="1">
    <citation type="submission" date="2016-11" db="UniProtKB">
        <authorList>
            <consortium name="WormBaseParasite"/>
        </authorList>
    </citation>
    <scope>IDENTIFICATION</scope>
</reference>
<comment type="subcellular location">
    <subcellularLocation>
        <location evidence="1">Membrane</location>
        <topology evidence="1">Multi-pass membrane protein</topology>
    </subcellularLocation>
</comment>
<comment type="similarity">
    <text evidence="2 7">Belongs to the sodium:solute symporter (SSF) (TC 2.A.21) family.</text>
</comment>
<keyword evidence="3" id="KW-0813">Transport</keyword>
<dbReference type="GO" id="GO:0015204">
    <property type="term" value="F:urea transmembrane transporter activity"/>
    <property type="evidence" value="ECO:0007669"/>
    <property type="project" value="InterPro"/>
</dbReference>
<evidence type="ECO:0000256" key="8">
    <source>
        <dbReference type="SAM" id="Phobius"/>
    </source>
</evidence>
<keyword evidence="9" id="KW-1185">Reference proteome</keyword>
<evidence type="ECO:0000256" key="2">
    <source>
        <dbReference type="ARBA" id="ARBA00006434"/>
    </source>
</evidence>
<feature type="transmembrane region" description="Helical" evidence="8">
    <location>
        <begin position="83"/>
        <end position="102"/>
    </location>
</feature>
<evidence type="ECO:0000256" key="1">
    <source>
        <dbReference type="ARBA" id="ARBA00004141"/>
    </source>
</evidence>
<protein>
    <submittedName>
        <fullName evidence="10">Sodium:solute symporter</fullName>
    </submittedName>
</protein>
<feature type="transmembrane region" description="Helical" evidence="8">
    <location>
        <begin position="212"/>
        <end position="237"/>
    </location>
</feature>
<dbReference type="Gene3D" id="1.20.1730.10">
    <property type="entry name" value="Sodium/glucose cotransporter"/>
    <property type="match status" value="1"/>
</dbReference>
<evidence type="ECO:0000256" key="6">
    <source>
        <dbReference type="ARBA" id="ARBA00023136"/>
    </source>
</evidence>
<feature type="transmembrane region" description="Helical" evidence="8">
    <location>
        <begin position="50"/>
        <end position="71"/>
    </location>
</feature>
<dbReference type="GO" id="GO:0005886">
    <property type="term" value="C:plasma membrane"/>
    <property type="evidence" value="ECO:0007669"/>
    <property type="project" value="TreeGrafter"/>
</dbReference>